<proteinExistence type="predicted"/>
<gene>
    <name evidence="1" type="ORF">H8R02_08200</name>
</gene>
<reference evidence="1" key="1">
    <citation type="submission" date="2020-08" db="EMBL/GenBank/DDBJ databases">
        <title>Ramlibacter sp. GTP1 16S ribosomal RNA gene genome sequencing and assembly.</title>
        <authorList>
            <person name="Kang M."/>
        </authorList>
    </citation>
    <scope>NUCLEOTIDE SEQUENCE</scope>
    <source>
        <strain evidence="1">GTP1</strain>
    </source>
</reference>
<keyword evidence="2" id="KW-1185">Reference proteome</keyword>
<accession>A0A923M580</accession>
<dbReference type="AlphaFoldDB" id="A0A923M580"/>
<comment type="caution">
    <text evidence="1">The sequence shown here is derived from an EMBL/GenBank/DDBJ whole genome shotgun (WGS) entry which is preliminary data.</text>
</comment>
<protein>
    <submittedName>
        <fullName evidence="1">Uncharacterized protein</fullName>
    </submittedName>
</protein>
<dbReference type="Proteomes" id="UP000596827">
    <property type="component" value="Unassembled WGS sequence"/>
</dbReference>
<sequence>MSMIHASEQPAYQANPAARPEFDVSDIVVTPLHGAAEIASVLHLRDEIDLSVHTRGGVEQFLSLEKKEMNSGWWSVSTWTESASAPSASSLSAWA</sequence>
<evidence type="ECO:0000313" key="2">
    <source>
        <dbReference type="Proteomes" id="UP000596827"/>
    </source>
</evidence>
<evidence type="ECO:0000313" key="1">
    <source>
        <dbReference type="EMBL" id="MBC5764427.1"/>
    </source>
</evidence>
<dbReference type="RefSeq" id="WP_187080897.1">
    <property type="nucleotide sequence ID" value="NZ_JACORU010000002.1"/>
</dbReference>
<name>A0A923M580_9BURK</name>
<organism evidence="1 2">
    <name type="scientific">Ramlibacter albus</name>
    <dbReference type="NCBI Taxonomy" id="2079448"/>
    <lineage>
        <taxon>Bacteria</taxon>
        <taxon>Pseudomonadati</taxon>
        <taxon>Pseudomonadota</taxon>
        <taxon>Betaproteobacteria</taxon>
        <taxon>Burkholderiales</taxon>
        <taxon>Comamonadaceae</taxon>
        <taxon>Ramlibacter</taxon>
    </lineage>
</organism>
<dbReference type="EMBL" id="JACORU010000002">
    <property type="protein sequence ID" value="MBC5764427.1"/>
    <property type="molecule type" value="Genomic_DNA"/>
</dbReference>